<name>A0ABS2E6W1_9FIRM</name>
<dbReference type="Pfam" id="PF12833">
    <property type="entry name" value="HTH_18"/>
    <property type="match status" value="1"/>
</dbReference>
<evidence type="ECO:0000256" key="1">
    <source>
        <dbReference type="ARBA" id="ARBA00023015"/>
    </source>
</evidence>
<dbReference type="PROSITE" id="PS01124">
    <property type="entry name" value="HTH_ARAC_FAMILY_2"/>
    <property type="match status" value="1"/>
</dbReference>
<keyword evidence="2" id="KW-0238">DNA-binding</keyword>
<evidence type="ECO:0000256" key="2">
    <source>
        <dbReference type="ARBA" id="ARBA00023125"/>
    </source>
</evidence>
<dbReference type="PANTHER" id="PTHR43280">
    <property type="entry name" value="ARAC-FAMILY TRANSCRIPTIONAL REGULATOR"/>
    <property type="match status" value="1"/>
</dbReference>
<evidence type="ECO:0000256" key="3">
    <source>
        <dbReference type="ARBA" id="ARBA00023163"/>
    </source>
</evidence>
<keyword evidence="6" id="KW-1185">Reference proteome</keyword>
<dbReference type="PANTHER" id="PTHR43280:SF2">
    <property type="entry name" value="HTH-TYPE TRANSCRIPTIONAL REGULATOR EXSA"/>
    <property type="match status" value="1"/>
</dbReference>
<evidence type="ECO:0000313" key="5">
    <source>
        <dbReference type="EMBL" id="MBM6737352.1"/>
    </source>
</evidence>
<keyword evidence="1" id="KW-0805">Transcription regulation</keyword>
<dbReference type="InterPro" id="IPR018060">
    <property type="entry name" value="HTH_AraC"/>
</dbReference>
<dbReference type="Gene3D" id="1.10.10.60">
    <property type="entry name" value="Homeodomain-like"/>
    <property type="match status" value="1"/>
</dbReference>
<accession>A0ABS2E6W1</accession>
<dbReference type="Proteomes" id="UP000716906">
    <property type="component" value="Unassembled WGS sequence"/>
</dbReference>
<dbReference type="InterPro" id="IPR009057">
    <property type="entry name" value="Homeodomain-like_sf"/>
</dbReference>
<proteinExistence type="predicted"/>
<evidence type="ECO:0000259" key="4">
    <source>
        <dbReference type="PROSITE" id="PS01124"/>
    </source>
</evidence>
<feature type="domain" description="HTH araC/xylS-type" evidence="4">
    <location>
        <begin position="1"/>
        <end position="59"/>
    </location>
</feature>
<dbReference type="EMBL" id="JACLYY010000003">
    <property type="protein sequence ID" value="MBM6737352.1"/>
    <property type="molecule type" value="Genomic_DNA"/>
</dbReference>
<sequence length="85" mass="10092">MSFLRYLNEVRVAHVYQDLVNTEEPISYIMEKNGFTNQKLFNRTFRELYGTTPSAVRRGDKKYSKRGCHDGMPLCYFITCSLFFF</sequence>
<dbReference type="SUPFAM" id="SSF46689">
    <property type="entry name" value="Homeodomain-like"/>
    <property type="match status" value="1"/>
</dbReference>
<organism evidence="5 6">
    <name type="scientific">Faecalicatena fissicatena</name>
    <dbReference type="NCBI Taxonomy" id="290055"/>
    <lineage>
        <taxon>Bacteria</taxon>
        <taxon>Bacillati</taxon>
        <taxon>Bacillota</taxon>
        <taxon>Clostridia</taxon>
        <taxon>Lachnospirales</taxon>
        <taxon>Lachnospiraceae</taxon>
        <taxon>Faecalicatena</taxon>
    </lineage>
</organism>
<dbReference type="SMART" id="SM00342">
    <property type="entry name" value="HTH_ARAC"/>
    <property type="match status" value="1"/>
</dbReference>
<comment type="caution">
    <text evidence="5">The sequence shown here is derived from an EMBL/GenBank/DDBJ whole genome shotgun (WGS) entry which is preliminary data.</text>
</comment>
<dbReference type="RefSeq" id="WP_033125923.1">
    <property type="nucleotide sequence ID" value="NZ_JACLYY010000003.1"/>
</dbReference>
<reference evidence="5 6" key="1">
    <citation type="journal article" date="2021" name="Sci. Rep.">
        <title>The distribution of antibiotic resistance genes in chicken gut microbiota commensals.</title>
        <authorList>
            <person name="Juricova H."/>
            <person name="Matiasovicova J."/>
            <person name="Kubasova T."/>
            <person name="Cejkova D."/>
            <person name="Rychlik I."/>
        </authorList>
    </citation>
    <scope>NUCLEOTIDE SEQUENCE [LARGE SCALE GENOMIC DNA]</scope>
    <source>
        <strain evidence="5 6">An773</strain>
    </source>
</reference>
<protein>
    <submittedName>
        <fullName evidence="5">Helix-turn-helix domain-containing protein</fullName>
    </submittedName>
</protein>
<keyword evidence="3" id="KW-0804">Transcription</keyword>
<evidence type="ECO:0000313" key="6">
    <source>
        <dbReference type="Proteomes" id="UP000716906"/>
    </source>
</evidence>
<gene>
    <name evidence="5" type="ORF">H7U36_04410</name>
</gene>